<evidence type="ECO:0000256" key="1">
    <source>
        <dbReference type="SAM" id="MobiDB-lite"/>
    </source>
</evidence>
<evidence type="ECO:0008006" key="5">
    <source>
        <dbReference type="Google" id="ProtNLM"/>
    </source>
</evidence>
<protein>
    <recommendedName>
        <fullName evidence="5">Signal transduction histidine kinase subgroup 3 dimerisation and phosphoacceptor domain-containing protein</fullName>
    </recommendedName>
</protein>
<dbReference type="OrthoDB" id="4987530at2"/>
<dbReference type="Proteomes" id="UP000289260">
    <property type="component" value="Chromosome"/>
</dbReference>
<keyword evidence="2" id="KW-1133">Transmembrane helix</keyword>
<feature type="transmembrane region" description="Helical" evidence="2">
    <location>
        <begin position="63"/>
        <end position="82"/>
    </location>
</feature>
<dbReference type="AlphaFoldDB" id="A0A4P6KCX0"/>
<evidence type="ECO:0000256" key="2">
    <source>
        <dbReference type="SAM" id="Phobius"/>
    </source>
</evidence>
<feature type="compositionally biased region" description="Basic and acidic residues" evidence="1">
    <location>
        <begin position="397"/>
        <end position="407"/>
    </location>
</feature>
<proteinExistence type="predicted"/>
<dbReference type="Gene3D" id="3.30.565.10">
    <property type="entry name" value="Histidine kinase-like ATPase, C-terminal domain"/>
    <property type="match status" value="1"/>
</dbReference>
<evidence type="ECO:0000313" key="4">
    <source>
        <dbReference type="Proteomes" id="UP000289260"/>
    </source>
</evidence>
<keyword evidence="2" id="KW-0472">Membrane</keyword>
<keyword evidence="2" id="KW-0812">Transmembrane</keyword>
<dbReference type="RefSeq" id="WP_130109142.1">
    <property type="nucleotide sequence ID" value="NZ_CP035806.1"/>
</dbReference>
<feature type="region of interest" description="Disordered" evidence="1">
    <location>
        <begin position="397"/>
        <end position="416"/>
    </location>
</feature>
<accession>A0A4P6KCX0</accession>
<dbReference type="KEGG" id="ltr:EVS81_03415"/>
<sequence>MSTRLAAQRTWPLPAWLEVGSPQAARVVHWMLGSRFVDLPIRVLVLHAAVTGFGASSPDNSEFVYLLLHYLSCVLIVAAAFVPRSAAVVSLWLFLVFLALYPQLPNPFDTPVAIGAAVLLSLGQWRWWLLFLALIAGEYWVLVSADPTHVHVLAQAQASWAQNALLAVTAFLLEARIRRETDLRRESAAQSEREVLQLRLGVAADVQDSIAHCLTAQDAIVRRLAVERDRDTTARMLGELALETGRAQAQLGGLLERLRDPRSPDAFAAQDSTELLRRLNEMRSVAGAAGIELSMHVGELPKQIPAREAEQAQFMLGELLANLAQHGSAPVTSALGIGSVVEDGRRWLVIESRTPVESRRASAPRQLVKRAESLGGSCTAVCADGEYRVTVKLPLRGETRPDERREPVAGGGSLTG</sequence>
<feature type="transmembrane region" description="Helical" evidence="2">
    <location>
        <begin position="89"/>
        <end position="105"/>
    </location>
</feature>
<organism evidence="3 4">
    <name type="scientific">Leucobacter triazinivorans</name>
    <dbReference type="NCBI Taxonomy" id="1784719"/>
    <lineage>
        <taxon>Bacteria</taxon>
        <taxon>Bacillati</taxon>
        <taxon>Actinomycetota</taxon>
        <taxon>Actinomycetes</taxon>
        <taxon>Micrococcales</taxon>
        <taxon>Microbacteriaceae</taxon>
        <taxon>Leucobacter</taxon>
    </lineage>
</organism>
<keyword evidence="4" id="KW-1185">Reference proteome</keyword>
<dbReference type="EMBL" id="CP035806">
    <property type="protein sequence ID" value="QBE47993.1"/>
    <property type="molecule type" value="Genomic_DNA"/>
</dbReference>
<name>A0A4P6KCX0_9MICO</name>
<evidence type="ECO:0000313" key="3">
    <source>
        <dbReference type="EMBL" id="QBE47993.1"/>
    </source>
</evidence>
<feature type="transmembrane region" description="Helical" evidence="2">
    <location>
        <begin position="125"/>
        <end position="143"/>
    </location>
</feature>
<dbReference type="InterPro" id="IPR036890">
    <property type="entry name" value="HATPase_C_sf"/>
</dbReference>
<reference evidence="3 4" key="1">
    <citation type="submission" date="2019-02" db="EMBL/GenBank/DDBJ databases">
        <authorList>
            <person name="Sun L."/>
            <person name="Pan D."/>
            <person name="Wu X."/>
        </authorList>
    </citation>
    <scope>NUCLEOTIDE SEQUENCE [LARGE SCALE GENOMIC DNA]</scope>
    <source>
        <strain evidence="3 4">JW-1</strain>
    </source>
</reference>
<gene>
    <name evidence="3" type="ORF">EVS81_03415</name>
</gene>